<sequence>MDESFGKEYKLCSKKVMTSIFEDGKQEKVYPFLLRYLAVDLKTNTRFQIVIAVPKRKFKRAVDRNRIKRLIREAVRKKKHIIEQSMTAEEPQLALFLIYTSNEEETYQRIINKIEALFLRLVESKA</sequence>
<dbReference type="GO" id="GO:0042781">
    <property type="term" value="F:3'-tRNA processing endoribonuclease activity"/>
    <property type="evidence" value="ECO:0007669"/>
    <property type="project" value="TreeGrafter"/>
</dbReference>
<comment type="similarity">
    <text evidence="7">Belongs to the RnpA family.</text>
</comment>
<evidence type="ECO:0000256" key="7">
    <source>
        <dbReference type="HAMAP-Rule" id="MF_00227"/>
    </source>
</evidence>
<dbReference type="HAMAP" id="MF_00227">
    <property type="entry name" value="RNase_P"/>
    <property type="match status" value="1"/>
</dbReference>
<dbReference type="Gene3D" id="3.30.230.10">
    <property type="match status" value="1"/>
</dbReference>
<dbReference type="Proteomes" id="UP000293952">
    <property type="component" value="Unassembled WGS sequence"/>
</dbReference>
<evidence type="ECO:0000256" key="5">
    <source>
        <dbReference type="ARBA" id="ARBA00022801"/>
    </source>
</evidence>
<evidence type="ECO:0000256" key="4">
    <source>
        <dbReference type="ARBA" id="ARBA00022759"/>
    </source>
</evidence>
<dbReference type="EC" id="3.1.26.5" evidence="7 8"/>
<dbReference type="RefSeq" id="WP_130093367.1">
    <property type="nucleotide sequence ID" value="NZ_SETE01000003.1"/>
</dbReference>
<dbReference type="PANTHER" id="PTHR33992">
    <property type="entry name" value="RIBONUCLEASE P PROTEIN COMPONENT"/>
    <property type="match status" value="1"/>
</dbReference>
<reference evidence="9 10" key="1">
    <citation type="submission" date="2019-02" db="EMBL/GenBank/DDBJ databases">
        <title>Genome sequence of the sea-ice species Brumimicrobium glaciale.</title>
        <authorList>
            <person name="Bowman J.P."/>
        </authorList>
    </citation>
    <scope>NUCLEOTIDE SEQUENCE [LARGE SCALE GENOMIC DNA]</scope>
    <source>
        <strain evidence="9 10">IC156</strain>
    </source>
</reference>
<keyword evidence="3 7" id="KW-0540">Nuclease</keyword>
<organism evidence="9 10">
    <name type="scientific">Brumimicrobium glaciale</name>
    <dbReference type="NCBI Taxonomy" id="200475"/>
    <lineage>
        <taxon>Bacteria</taxon>
        <taxon>Pseudomonadati</taxon>
        <taxon>Bacteroidota</taxon>
        <taxon>Flavobacteriia</taxon>
        <taxon>Flavobacteriales</taxon>
        <taxon>Crocinitomicaceae</taxon>
        <taxon>Brumimicrobium</taxon>
    </lineage>
</organism>
<comment type="subunit">
    <text evidence="7">Consists of a catalytic RNA component (M1 or rnpB) and a protein subunit.</text>
</comment>
<dbReference type="GO" id="GO:0004526">
    <property type="term" value="F:ribonuclease P activity"/>
    <property type="evidence" value="ECO:0007669"/>
    <property type="project" value="UniProtKB-UniRule"/>
</dbReference>
<dbReference type="InterPro" id="IPR000100">
    <property type="entry name" value="RNase_P"/>
</dbReference>
<name>A0A4V1WFP6_9FLAO</name>
<evidence type="ECO:0000256" key="3">
    <source>
        <dbReference type="ARBA" id="ARBA00022722"/>
    </source>
</evidence>
<dbReference type="PROSITE" id="PS00648">
    <property type="entry name" value="RIBONUCLEASE_P"/>
    <property type="match status" value="1"/>
</dbReference>
<keyword evidence="2 7" id="KW-0819">tRNA processing</keyword>
<dbReference type="GO" id="GO:0001682">
    <property type="term" value="P:tRNA 5'-leader removal"/>
    <property type="evidence" value="ECO:0007669"/>
    <property type="project" value="UniProtKB-UniRule"/>
</dbReference>
<dbReference type="OrthoDB" id="1524972at2"/>
<dbReference type="PANTHER" id="PTHR33992:SF1">
    <property type="entry name" value="RIBONUCLEASE P PROTEIN COMPONENT"/>
    <property type="match status" value="1"/>
</dbReference>
<keyword evidence="4 7" id="KW-0255">Endonuclease</keyword>
<dbReference type="InterPro" id="IPR014721">
    <property type="entry name" value="Ribsml_uS5_D2-typ_fold_subgr"/>
</dbReference>
<evidence type="ECO:0000313" key="10">
    <source>
        <dbReference type="Proteomes" id="UP000293952"/>
    </source>
</evidence>
<evidence type="ECO:0000256" key="8">
    <source>
        <dbReference type="NCBIfam" id="TIGR00188"/>
    </source>
</evidence>
<evidence type="ECO:0000256" key="6">
    <source>
        <dbReference type="ARBA" id="ARBA00022884"/>
    </source>
</evidence>
<protein>
    <recommendedName>
        <fullName evidence="7 8">Ribonuclease P protein component</fullName>
        <shortName evidence="7">RNase P protein</shortName>
        <shortName evidence="7">RNaseP protein</shortName>
        <ecNumber evidence="7 8">3.1.26.5</ecNumber>
    </recommendedName>
    <alternativeName>
        <fullName evidence="7">Protein C5</fullName>
    </alternativeName>
</protein>
<dbReference type="InterPro" id="IPR020568">
    <property type="entry name" value="Ribosomal_Su5_D2-typ_SF"/>
</dbReference>
<evidence type="ECO:0000256" key="1">
    <source>
        <dbReference type="ARBA" id="ARBA00002663"/>
    </source>
</evidence>
<dbReference type="EMBL" id="SETE01000003">
    <property type="protein sequence ID" value="RYM33926.1"/>
    <property type="molecule type" value="Genomic_DNA"/>
</dbReference>
<accession>A0A4V1WFP6</accession>
<proteinExistence type="inferred from homology"/>
<evidence type="ECO:0000313" key="9">
    <source>
        <dbReference type="EMBL" id="RYM33926.1"/>
    </source>
</evidence>
<dbReference type="SUPFAM" id="SSF54211">
    <property type="entry name" value="Ribosomal protein S5 domain 2-like"/>
    <property type="match status" value="1"/>
</dbReference>
<dbReference type="NCBIfam" id="TIGR00188">
    <property type="entry name" value="rnpA"/>
    <property type="match status" value="1"/>
</dbReference>
<dbReference type="InterPro" id="IPR020539">
    <property type="entry name" value="RNase_P_CS"/>
</dbReference>
<dbReference type="Pfam" id="PF00825">
    <property type="entry name" value="Ribonuclease_P"/>
    <property type="match status" value="1"/>
</dbReference>
<keyword evidence="5 7" id="KW-0378">Hydrolase</keyword>
<dbReference type="AlphaFoldDB" id="A0A4V1WFP6"/>
<keyword evidence="10" id="KW-1185">Reference proteome</keyword>
<dbReference type="GO" id="GO:0030677">
    <property type="term" value="C:ribonuclease P complex"/>
    <property type="evidence" value="ECO:0007669"/>
    <property type="project" value="TreeGrafter"/>
</dbReference>
<evidence type="ECO:0000256" key="2">
    <source>
        <dbReference type="ARBA" id="ARBA00022694"/>
    </source>
</evidence>
<gene>
    <name evidence="7 9" type="primary">rnpA</name>
    <name evidence="9" type="ORF">ERX46_08145</name>
</gene>
<comment type="caution">
    <text evidence="9">The sequence shown here is derived from an EMBL/GenBank/DDBJ whole genome shotgun (WGS) entry which is preliminary data.</text>
</comment>
<dbReference type="GO" id="GO:0000049">
    <property type="term" value="F:tRNA binding"/>
    <property type="evidence" value="ECO:0007669"/>
    <property type="project" value="UniProtKB-UniRule"/>
</dbReference>
<comment type="function">
    <text evidence="1 7">RNaseP catalyzes the removal of the 5'-leader sequence from pre-tRNA to produce the mature 5'-terminus. It can also cleave other RNA substrates such as 4.5S RNA. The protein component plays an auxiliary but essential role in vivo by binding to the 5'-leader sequence and broadening the substrate specificity of the ribozyme.</text>
</comment>
<keyword evidence="6 7" id="KW-0694">RNA-binding</keyword>
<comment type="catalytic activity">
    <reaction evidence="7">
        <text>Endonucleolytic cleavage of RNA, removing 5'-extranucleotides from tRNA precursor.</text>
        <dbReference type="EC" id="3.1.26.5"/>
    </reaction>
</comment>